<comment type="pathway">
    <text evidence="5">Pyrimidine metabolism; dUMP biosynthesis; dUMP from dCTP (dUTP route): step 2/2.</text>
</comment>
<feature type="binding site" evidence="5">
    <location>
        <begin position="67"/>
        <end position="69"/>
    </location>
    <ligand>
        <name>substrate</name>
    </ligand>
</feature>
<evidence type="ECO:0000256" key="3">
    <source>
        <dbReference type="ARBA" id="ARBA00023080"/>
    </source>
</evidence>
<evidence type="ECO:0000256" key="4">
    <source>
        <dbReference type="ARBA" id="ARBA00047686"/>
    </source>
</evidence>
<comment type="similarity">
    <text evidence="1 5">Belongs to the dUTPase family.</text>
</comment>
<protein>
    <recommendedName>
        <fullName evidence="5">Deoxyuridine 5'-triphosphate nucleotidohydrolase</fullName>
        <shortName evidence="5">dUTPase</shortName>
        <ecNumber evidence="5">3.6.1.23</ecNumber>
    </recommendedName>
    <alternativeName>
        <fullName evidence="5">dUTP pyrophosphatase</fullName>
    </alternativeName>
</protein>
<dbReference type="InterPro" id="IPR008181">
    <property type="entry name" value="dUTPase"/>
</dbReference>
<dbReference type="Gene3D" id="2.70.40.10">
    <property type="match status" value="1"/>
</dbReference>
<keyword evidence="3 5" id="KW-0546">Nucleotide metabolism</keyword>
<feature type="domain" description="dUTPase-like" evidence="6">
    <location>
        <begin position="17"/>
        <end position="147"/>
    </location>
</feature>
<evidence type="ECO:0000259" key="6">
    <source>
        <dbReference type="Pfam" id="PF00692"/>
    </source>
</evidence>
<comment type="caution">
    <text evidence="5">Lacks conserved residue(s) required for the propagation of feature annotation.</text>
</comment>
<comment type="caution">
    <text evidence="7">The sequence shown here is derived from an EMBL/GenBank/DDBJ whole genome shotgun (WGS) entry which is preliminary data.</text>
</comment>
<keyword evidence="8" id="KW-1185">Reference proteome</keyword>
<dbReference type="PANTHER" id="PTHR11241:SF0">
    <property type="entry name" value="DEOXYURIDINE 5'-TRIPHOSPHATE NUCLEOTIDOHYDROLASE"/>
    <property type="match status" value="1"/>
</dbReference>
<reference evidence="7" key="2">
    <citation type="submission" date="2023-06" db="EMBL/GenBank/DDBJ databases">
        <authorList>
            <person name="Zeman M."/>
            <person name="Kubasova T."/>
            <person name="Jahodarova E."/>
            <person name="Nykrynova M."/>
            <person name="Rychlik I."/>
        </authorList>
    </citation>
    <scope>NUCLEOTIDE SEQUENCE</scope>
    <source>
        <strain evidence="7">153_Feed</strain>
    </source>
</reference>
<dbReference type="NCBIfam" id="TIGR00576">
    <property type="entry name" value="dut"/>
    <property type="match status" value="1"/>
</dbReference>
<dbReference type="SUPFAM" id="SSF51283">
    <property type="entry name" value="dUTPase-like"/>
    <property type="match status" value="1"/>
</dbReference>
<dbReference type="InterPro" id="IPR036157">
    <property type="entry name" value="dUTPase-like_sf"/>
</dbReference>
<evidence type="ECO:0000256" key="5">
    <source>
        <dbReference type="HAMAP-Rule" id="MF_00116"/>
    </source>
</evidence>
<dbReference type="GO" id="GO:0004170">
    <property type="term" value="F:dUTP diphosphatase activity"/>
    <property type="evidence" value="ECO:0007669"/>
    <property type="project" value="UniProtKB-EC"/>
</dbReference>
<organism evidence="7 8">
    <name type="scientific">Thermophilibacter provencensis</name>
    <dbReference type="NCBI Taxonomy" id="1852386"/>
    <lineage>
        <taxon>Bacteria</taxon>
        <taxon>Bacillati</taxon>
        <taxon>Actinomycetota</taxon>
        <taxon>Coriobacteriia</taxon>
        <taxon>Coriobacteriales</taxon>
        <taxon>Atopobiaceae</taxon>
        <taxon>Thermophilibacter</taxon>
    </lineage>
</organism>
<dbReference type="HAMAP" id="MF_00116">
    <property type="entry name" value="dUTPase_bact"/>
    <property type="match status" value="1"/>
</dbReference>
<evidence type="ECO:0000313" key="7">
    <source>
        <dbReference type="EMBL" id="MDM8271005.1"/>
    </source>
</evidence>
<feature type="binding site" evidence="5">
    <location>
        <position position="80"/>
    </location>
    <ligand>
        <name>substrate</name>
    </ligand>
</feature>
<reference evidence="7" key="1">
    <citation type="submission" date="2023-06" db="EMBL/GenBank/DDBJ databases">
        <title>Identification and characterization of horizontal gene transfer across gut microbiota members of farm animals based on homology search.</title>
        <authorList>
            <person name="Schwarzerova J."/>
            <person name="Nykrynova M."/>
            <person name="Jureckova K."/>
            <person name="Cejkova D."/>
            <person name="Rychlik I."/>
        </authorList>
    </citation>
    <scope>NUCLEOTIDE SEQUENCE</scope>
    <source>
        <strain evidence="7">153_Feed</strain>
    </source>
</reference>
<comment type="function">
    <text evidence="5">This enzyme is involved in nucleotide metabolism: it produces dUMP, the immediate precursor of thymidine nucleotides and it decreases the intracellular concentration of dUTP so that uracil cannot be incorporated into DNA.</text>
</comment>
<comment type="catalytic activity">
    <reaction evidence="4 5">
        <text>dUTP + H2O = dUMP + diphosphate + H(+)</text>
        <dbReference type="Rhea" id="RHEA:10248"/>
        <dbReference type="ChEBI" id="CHEBI:15377"/>
        <dbReference type="ChEBI" id="CHEBI:15378"/>
        <dbReference type="ChEBI" id="CHEBI:33019"/>
        <dbReference type="ChEBI" id="CHEBI:61555"/>
        <dbReference type="ChEBI" id="CHEBI:246422"/>
        <dbReference type="EC" id="3.6.1.23"/>
    </reaction>
</comment>
<dbReference type="EMBL" id="JAUDEA010000005">
    <property type="protein sequence ID" value="MDM8271005.1"/>
    <property type="molecule type" value="Genomic_DNA"/>
</dbReference>
<keyword evidence="5" id="KW-0479">Metal-binding</keyword>
<dbReference type="InterPro" id="IPR029054">
    <property type="entry name" value="dUTPase-like"/>
</dbReference>
<keyword evidence="5" id="KW-0460">Magnesium</keyword>
<dbReference type="InterPro" id="IPR033704">
    <property type="entry name" value="dUTPase_trimeric"/>
</dbReference>
<gene>
    <name evidence="5 7" type="primary">dut</name>
    <name evidence="7" type="ORF">QUW25_04885</name>
</gene>
<proteinExistence type="inferred from homology"/>
<name>A0ABT7V329_9ACTN</name>
<sequence>MTDNRIDLPIKRLDPTVELPTYAYEGDAGLDLRANESVTLAPHERRLISTGLAIAIPEGYAGFVQPRSGLALKKGLSMANTPGLIDAHYRGELKVCAVNLDNESEITIERGERIAQLVIQRVPVVTLREVDELDETDRGAGGFGSSGV</sequence>
<dbReference type="EC" id="3.6.1.23" evidence="5"/>
<dbReference type="Pfam" id="PF00692">
    <property type="entry name" value="dUTPase"/>
    <property type="match status" value="1"/>
</dbReference>
<evidence type="ECO:0000256" key="1">
    <source>
        <dbReference type="ARBA" id="ARBA00006581"/>
    </source>
</evidence>
<dbReference type="Proteomes" id="UP001529256">
    <property type="component" value="Unassembled WGS sequence"/>
</dbReference>
<feature type="binding site" evidence="5">
    <location>
        <begin position="84"/>
        <end position="86"/>
    </location>
    <ligand>
        <name>substrate</name>
    </ligand>
</feature>
<comment type="cofactor">
    <cofactor evidence="5">
        <name>Mg(2+)</name>
        <dbReference type="ChEBI" id="CHEBI:18420"/>
    </cofactor>
</comment>
<dbReference type="RefSeq" id="WP_289511097.1">
    <property type="nucleotide sequence ID" value="NZ_JAUDEA010000005.1"/>
</dbReference>
<dbReference type="PANTHER" id="PTHR11241">
    <property type="entry name" value="DEOXYURIDINE 5'-TRIPHOSPHATE NUCLEOTIDOHYDROLASE"/>
    <property type="match status" value="1"/>
</dbReference>
<evidence type="ECO:0000256" key="2">
    <source>
        <dbReference type="ARBA" id="ARBA00022801"/>
    </source>
</evidence>
<keyword evidence="2 5" id="KW-0378">Hydrolase</keyword>
<accession>A0ABT7V329</accession>
<evidence type="ECO:0000313" key="8">
    <source>
        <dbReference type="Proteomes" id="UP001529256"/>
    </source>
</evidence>
<dbReference type="CDD" id="cd07557">
    <property type="entry name" value="trimeric_dUTPase"/>
    <property type="match status" value="1"/>
</dbReference>
<dbReference type="NCBIfam" id="NF001862">
    <property type="entry name" value="PRK00601.1"/>
    <property type="match status" value="1"/>
</dbReference>